<dbReference type="Proteomes" id="UP000624183">
    <property type="component" value="Unassembled WGS sequence"/>
</dbReference>
<sequence length="62" mass="6923">MRGLPGRRGPLPDRCPPDAGLAERPLTSSPKKPPPEPDPELETLIWLQKTREKRLADARRGT</sequence>
<dbReference type="EMBL" id="BMUW01000004">
    <property type="protein sequence ID" value="GGZ51931.1"/>
    <property type="molecule type" value="Genomic_DNA"/>
</dbReference>
<evidence type="ECO:0000313" key="3">
    <source>
        <dbReference type="Proteomes" id="UP000624183"/>
    </source>
</evidence>
<feature type="compositionally biased region" description="Basic and acidic residues" evidence="1">
    <location>
        <begin position="49"/>
        <end position="62"/>
    </location>
</feature>
<evidence type="ECO:0000256" key="1">
    <source>
        <dbReference type="SAM" id="MobiDB-lite"/>
    </source>
</evidence>
<keyword evidence="3" id="KW-1185">Reference proteome</keyword>
<feature type="region of interest" description="Disordered" evidence="1">
    <location>
        <begin position="1"/>
        <end position="62"/>
    </location>
</feature>
<name>A0ABQ3BRC8_9ACTN</name>
<proteinExistence type="predicted"/>
<protein>
    <submittedName>
        <fullName evidence="2">Uncharacterized protein</fullName>
    </submittedName>
</protein>
<organism evidence="2 3">
    <name type="scientific">Streptomyces rubiginosohelvolus</name>
    <dbReference type="NCBI Taxonomy" id="67362"/>
    <lineage>
        <taxon>Bacteria</taxon>
        <taxon>Bacillati</taxon>
        <taxon>Actinomycetota</taxon>
        <taxon>Actinomycetes</taxon>
        <taxon>Kitasatosporales</taxon>
        <taxon>Streptomycetaceae</taxon>
        <taxon>Streptomyces</taxon>
    </lineage>
</organism>
<gene>
    <name evidence="2" type="ORF">GCM10010328_28310</name>
</gene>
<reference evidence="3" key="1">
    <citation type="journal article" date="2019" name="Int. J. Syst. Evol. Microbiol.">
        <title>The Global Catalogue of Microorganisms (GCM) 10K type strain sequencing project: providing services to taxonomists for standard genome sequencing and annotation.</title>
        <authorList>
            <consortium name="The Broad Institute Genomics Platform"/>
            <consortium name="The Broad Institute Genome Sequencing Center for Infectious Disease"/>
            <person name="Wu L."/>
            <person name="Ma J."/>
        </authorList>
    </citation>
    <scope>NUCLEOTIDE SEQUENCE [LARGE SCALE GENOMIC DNA]</scope>
    <source>
        <strain evidence="3">JCM 4602</strain>
    </source>
</reference>
<accession>A0ABQ3BRC8</accession>
<comment type="caution">
    <text evidence="2">The sequence shown here is derived from an EMBL/GenBank/DDBJ whole genome shotgun (WGS) entry which is preliminary data.</text>
</comment>
<evidence type="ECO:0000313" key="2">
    <source>
        <dbReference type="EMBL" id="GGZ51931.1"/>
    </source>
</evidence>